<feature type="signal peptide" evidence="1">
    <location>
        <begin position="1"/>
        <end position="22"/>
    </location>
</feature>
<evidence type="ECO:0000256" key="1">
    <source>
        <dbReference type="SAM" id="SignalP"/>
    </source>
</evidence>
<organism evidence="2">
    <name type="scientific">Rhizobium leguminosarum bv. trifolii</name>
    <dbReference type="NCBI Taxonomy" id="386"/>
    <lineage>
        <taxon>Bacteria</taxon>
        <taxon>Pseudomonadati</taxon>
        <taxon>Pseudomonadota</taxon>
        <taxon>Alphaproteobacteria</taxon>
        <taxon>Hyphomicrobiales</taxon>
        <taxon>Rhizobiaceae</taxon>
        <taxon>Rhizobium/Agrobacterium group</taxon>
        <taxon>Rhizobium</taxon>
    </lineage>
</organism>
<evidence type="ECO:0008006" key="3">
    <source>
        <dbReference type="Google" id="ProtNLM"/>
    </source>
</evidence>
<dbReference type="EMBL" id="KX491662">
    <property type="protein sequence ID" value="AOO94026.1"/>
    <property type="molecule type" value="Genomic_DNA"/>
</dbReference>
<reference evidence="2" key="2">
    <citation type="journal article" date="2016" name="Front. Microbiol.">
        <title>The Regulatory Protein RosR Affects Rhizobium leguminosarum bv. trifolii Protein Profiles, Cell Surface Properties, and Symbiosis with Clover.</title>
        <authorList>
            <person name="Rachwal K."/>
            <person name="Boguszewska A."/>
            <person name="Kopcinska J."/>
            <person name="Karas M."/>
            <person name="Tchorzewski M."/>
            <person name="Janczarek M."/>
        </authorList>
    </citation>
    <scope>NUCLEOTIDE SEQUENCE</scope>
    <source>
        <strain evidence="2">Rt24.2</strain>
    </source>
</reference>
<dbReference type="AlphaFoldDB" id="A0A1C9I4U4"/>
<name>A0A1C9I4U4_RHILT</name>
<proteinExistence type="predicted"/>
<dbReference type="RefSeq" id="WP_141678212.1">
    <property type="nucleotide sequence ID" value="NZ_MAMO01000169.1"/>
</dbReference>
<keyword evidence="1" id="KW-0732">Signal</keyword>
<evidence type="ECO:0000313" key="2">
    <source>
        <dbReference type="EMBL" id="AOO94026.1"/>
    </source>
</evidence>
<feature type="chain" id="PRO_5008894436" description="DUF3108 domain-containing protein" evidence="1">
    <location>
        <begin position="23"/>
        <end position="186"/>
    </location>
</feature>
<sequence length="186" mass="21248">MLKFVILSAVLMATIGAFPAVAGTDLKEDPSCAEVNYSYAATRSSWFYSAKLYDARSDGSLKQIGEMRFGKETAYFHDLAKPKWTRSNRMNWTLMDVDGPKFRSCVLVDEGTEEGKKVKHYTATWHQDPYNAYIDIWFWSEGKRMVRAKRHFMDENQANLEFGTTAGTVMEIFDYNPMTGGAPYEL</sequence>
<protein>
    <recommendedName>
        <fullName evidence="3">DUF3108 domain-containing protein</fullName>
    </recommendedName>
</protein>
<accession>A0A1C9I4U4</accession>
<reference evidence="2" key="1">
    <citation type="journal article" date="2015" name="BMC Genomics">
        <title>Transcriptome profiling of a Rhizobium leguminosarum bv. trifolii rosR mutant reveals the role of the transcriptional regulator RosR in motility, synthesis of cell-surface components, and other cellular processes.</title>
        <authorList>
            <person name="Rachwal K."/>
            <person name="Matczynska E."/>
            <person name="Janczarek M."/>
        </authorList>
    </citation>
    <scope>NUCLEOTIDE SEQUENCE</scope>
    <source>
        <strain evidence="2">Rt24.2</strain>
    </source>
</reference>